<dbReference type="Gene3D" id="1.10.238.10">
    <property type="entry name" value="EF-hand"/>
    <property type="match status" value="1"/>
</dbReference>
<feature type="domain" description="EF-hand" evidence="21">
    <location>
        <begin position="469"/>
        <end position="504"/>
    </location>
</feature>
<feature type="domain" description="EF-hand" evidence="21">
    <location>
        <begin position="396"/>
        <end position="431"/>
    </location>
</feature>
<dbReference type="CDD" id="cd05117">
    <property type="entry name" value="STKc_CAMK"/>
    <property type="match status" value="1"/>
</dbReference>
<keyword evidence="10 19" id="KW-0547">Nucleotide-binding</keyword>
<keyword evidence="8" id="KW-0479">Metal-binding</keyword>
<dbReference type="Pfam" id="PF13499">
    <property type="entry name" value="EF-hand_7"/>
    <property type="match status" value="2"/>
</dbReference>
<dbReference type="Gene3D" id="1.10.510.10">
    <property type="entry name" value="Transferase(Phosphotransferase) domain 1"/>
    <property type="match status" value="1"/>
</dbReference>
<dbReference type="InterPro" id="IPR002048">
    <property type="entry name" value="EF_hand_dom"/>
</dbReference>
<protein>
    <recommendedName>
        <fullName evidence="3">non-specific serine/threonine protein kinase</fullName>
        <ecNumber evidence="3">2.7.11.1</ecNumber>
    </recommendedName>
</protein>
<keyword evidence="11 22" id="KW-0418">Kinase</keyword>
<dbReference type="CDD" id="cd00051">
    <property type="entry name" value="EFh"/>
    <property type="match status" value="1"/>
</dbReference>
<dbReference type="SUPFAM" id="SSF56112">
    <property type="entry name" value="Protein kinase-like (PK-like)"/>
    <property type="match status" value="1"/>
</dbReference>
<evidence type="ECO:0000313" key="22">
    <source>
        <dbReference type="EMBL" id="UXX22589.1"/>
    </source>
</evidence>
<keyword evidence="14" id="KW-0472">Membrane</keyword>
<evidence type="ECO:0000256" key="9">
    <source>
        <dbReference type="ARBA" id="ARBA00022737"/>
    </source>
</evidence>
<dbReference type="SMART" id="SM00220">
    <property type="entry name" value="S_TKc"/>
    <property type="match status" value="1"/>
</dbReference>
<comment type="subcellular location">
    <subcellularLocation>
        <location evidence="1">Membrane</location>
        <topology evidence="1">Lipid-anchor</topology>
    </subcellularLocation>
</comment>
<keyword evidence="15" id="KW-0449">Lipoprotein</keyword>
<evidence type="ECO:0000256" key="17">
    <source>
        <dbReference type="ARBA" id="ARBA00047899"/>
    </source>
</evidence>
<accession>A0A977XVM5</accession>
<sequence length="533" mass="60567">MGGCISAPIKAGRIISRRLHYDNRPKPLRENSVVTPRATSIQVGNVLKNPAGDKIREKYHFGKELGRGEFGVTYKCFEKETGNAYACKTISKAKLRTEIDIQDVRREVEIMKHLPKHPNIVSFKEAYEDKEGVYLVMELCEGGELFDRIVTKGHYTERAAAMVTKTILEIVKVCHDHGVIHRDLKPENFLFADAGEKSQLKAIDFGLSIFFEPDQRFSEIVGSPYYMAPEVLRRNYGAEVDIWSAGVILYILLCGVPPFWAETEEAIAHAIVGGKIDFARDPWPRVSEQAKELVKSMLDQNPCNRFTVEEVLEHPWIHNASDVPNVNLGENVRAKIKQFSLMNKFKKRVLRVVADNLPDEQVDGIKQMFYMMDTDNTGDLSFEELKNGLHNIGQPLPDPDVRMLMDAADIDGNGRLSIEEFVAMSIHLIKIGNDDHLSQAFRFFDKNQNGYIEFDELKDAMVHDNLGPNNEQIIKEIISDADLDKDGRISYAEFKAMMKSGMDWKMASRQYSRAMLNALSMKIIKDKSMQLKS</sequence>
<evidence type="ECO:0000256" key="18">
    <source>
        <dbReference type="ARBA" id="ARBA00048679"/>
    </source>
</evidence>
<dbReference type="FunFam" id="1.10.510.10:FF:000067">
    <property type="entry name" value="calcium-dependent protein kinase 13"/>
    <property type="match status" value="1"/>
</dbReference>
<dbReference type="InterPro" id="IPR008271">
    <property type="entry name" value="Ser/Thr_kinase_AS"/>
</dbReference>
<dbReference type="FunFam" id="1.10.238.10:FF:000050">
    <property type="entry name" value="Calcium-dependent protein kinase 7"/>
    <property type="match status" value="1"/>
</dbReference>
<evidence type="ECO:0000256" key="13">
    <source>
        <dbReference type="ARBA" id="ARBA00022840"/>
    </source>
</evidence>
<dbReference type="InterPro" id="IPR017441">
    <property type="entry name" value="Protein_kinase_ATP_BS"/>
</dbReference>
<feature type="binding site" evidence="19">
    <location>
        <position position="88"/>
    </location>
    <ligand>
        <name>ATP</name>
        <dbReference type="ChEBI" id="CHEBI:30616"/>
    </ligand>
</feature>
<keyword evidence="4" id="KW-0723">Serine/threonine-protein kinase</keyword>
<dbReference type="InterPro" id="IPR050205">
    <property type="entry name" value="CDPK_Ser/Thr_kinases"/>
</dbReference>
<evidence type="ECO:0000256" key="14">
    <source>
        <dbReference type="ARBA" id="ARBA00023136"/>
    </source>
</evidence>
<dbReference type="Pfam" id="PF00069">
    <property type="entry name" value="Pkinase"/>
    <property type="match status" value="1"/>
</dbReference>
<keyword evidence="12" id="KW-0106">Calcium</keyword>
<dbReference type="EC" id="2.7.11.1" evidence="3"/>
<dbReference type="InterPro" id="IPR018247">
    <property type="entry name" value="EF_Hand_1_Ca_BS"/>
</dbReference>
<evidence type="ECO:0000256" key="7">
    <source>
        <dbReference type="ARBA" id="ARBA00022707"/>
    </source>
</evidence>
<comment type="catalytic activity">
    <reaction evidence="18">
        <text>L-seryl-[protein] + ATP = O-phospho-L-seryl-[protein] + ADP + H(+)</text>
        <dbReference type="Rhea" id="RHEA:17989"/>
        <dbReference type="Rhea" id="RHEA-COMP:9863"/>
        <dbReference type="Rhea" id="RHEA-COMP:11604"/>
        <dbReference type="ChEBI" id="CHEBI:15378"/>
        <dbReference type="ChEBI" id="CHEBI:29999"/>
        <dbReference type="ChEBI" id="CHEBI:30616"/>
        <dbReference type="ChEBI" id="CHEBI:83421"/>
        <dbReference type="ChEBI" id="CHEBI:456216"/>
        <dbReference type="EC" id="2.7.11.1"/>
    </reaction>
</comment>
<dbReference type="PROSITE" id="PS00108">
    <property type="entry name" value="PROTEIN_KINASE_ST"/>
    <property type="match status" value="1"/>
</dbReference>
<dbReference type="PROSITE" id="PS00018">
    <property type="entry name" value="EF_HAND_1"/>
    <property type="match status" value="4"/>
</dbReference>
<keyword evidence="9" id="KW-0677">Repeat</keyword>
<evidence type="ECO:0000256" key="11">
    <source>
        <dbReference type="ARBA" id="ARBA00022777"/>
    </source>
</evidence>
<evidence type="ECO:0000256" key="16">
    <source>
        <dbReference type="ARBA" id="ARBA00024334"/>
    </source>
</evidence>
<evidence type="ECO:0000259" key="20">
    <source>
        <dbReference type="PROSITE" id="PS50011"/>
    </source>
</evidence>
<dbReference type="PROSITE" id="PS50222">
    <property type="entry name" value="EF_HAND_2"/>
    <property type="match status" value="4"/>
</dbReference>
<evidence type="ECO:0000259" key="21">
    <source>
        <dbReference type="PROSITE" id="PS50222"/>
    </source>
</evidence>
<keyword evidence="7" id="KW-0519">Myristate</keyword>
<evidence type="ECO:0000256" key="5">
    <source>
        <dbReference type="ARBA" id="ARBA00022553"/>
    </source>
</evidence>
<dbReference type="Gene3D" id="3.30.200.20">
    <property type="entry name" value="Phosphorylase Kinase, domain 1"/>
    <property type="match status" value="1"/>
</dbReference>
<dbReference type="GO" id="GO:0004674">
    <property type="term" value="F:protein serine/threonine kinase activity"/>
    <property type="evidence" value="ECO:0007669"/>
    <property type="project" value="UniProtKB-KW"/>
</dbReference>
<reference evidence="22" key="1">
    <citation type="submission" date="2021-06" db="EMBL/GenBank/DDBJ databases">
        <authorList>
            <person name="Zhang B."/>
        </authorList>
    </citation>
    <scope>NUCLEOTIDE SEQUENCE</scope>
    <source>
        <tissue evidence="22">Leaf</tissue>
    </source>
</reference>
<evidence type="ECO:0000256" key="10">
    <source>
        <dbReference type="ARBA" id="ARBA00022741"/>
    </source>
</evidence>
<feature type="domain" description="EF-hand" evidence="21">
    <location>
        <begin position="432"/>
        <end position="467"/>
    </location>
</feature>
<dbReference type="GO" id="GO:0005509">
    <property type="term" value="F:calcium ion binding"/>
    <property type="evidence" value="ECO:0007669"/>
    <property type="project" value="InterPro"/>
</dbReference>
<evidence type="ECO:0000256" key="8">
    <source>
        <dbReference type="ARBA" id="ARBA00022723"/>
    </source>
</evidence>
<evidence type="ECO:0000256" key="2">
    <source>
        <dbReference type="ARBA" id="ARBA00005354"/>
    </source>
</evidence>
<dbReference type="EMBL" id="MZ408148">
    <property type="protein sequence ID" value="UXX22589.1"/>
    <property type="molecule type" value="mRNA"/>
</dbReference>
<keyword evidence="6" id="KW-0808">Transferase</keyword>
<evidence type="ECO:0000256" key="1">
    <source>
        <dbReference type="ARBA" id="ARBA00004635"/>
    </source>
</evidence>
<gene>
    <name evidence="22" type="primary">CDPK25</name>
</gene>
<dbReference type="GO" id="GO:0005524">
    <property type="term" value="F:ATP binding"/>
    <property type="evidence" value="ECO:0007669"/>
    <property type="project" value="UniProtKB-UniRule"/>
</dbReference>
<dbReference type="InterPro" id="IPR011009">
    <property type="entry name" value="Kinase-like_dom_sf"/>
</dbReference>
<evidence type="ECO:0000256" key="15">
    <source>
        <dbReference type="ARBA" id="ARBA00023288"/>
    </source>
</evidence>
<organism evidence="22">
    <name type="scientific">Hevea brasiliensis</name>
    <name type="common">Para rubber tree</name>
    <name type="synonym">Siphonia brasiliensis</name>
    <dbReference type="NCBI Taxonomy" id="3981"/>
    <lineage>
        <taxon>Eukaryota</taxon>
        <taxon>Viridiplantae</taxon>
        <taxon>Streptophyta</taxon>
        <taxon>Embryophyta</taxon>
        <taxon>Tracheophyta</taxon>
        <taxon>Spermatophyta</taxon>
        <taxon>Magnoliopsida</taxon>
        <taxon>eudicotyledons</taxon>
        <taxon>Gunneridae</taxon>
        <taxon>Pentapetalae</taxon>
        <taxon>rosids</taxon>
        <taxon>fabids</taxon>
        <taxon>Malpighiales</taxon>
        <taxon>Euphorbiaceae</taxon>
        <taxon>Crotonoideae</taxon>
        <taxon>Micrandreae</taxon>
        <taxon>Hevea</taxon>
    </lineage>
</organism>
<dbReference type="PROSITE" id="PS50011">
    <property type="entry name" value="PROTEIN_KINASE_DOM"/>
    <property type="match status" value="1"/>
</dbReference>
<feature type="domain" description="Protein kinase" evidence="20">
    <location>
        <begin position="59"/>
        <end position="317"/>
    </location>
</feature>
<evidence type="ECO:0000256" key="4">
    <source>
        <dbReference type="ARBA" id="ARBA00022527"/>
    </source>
</evidence>
<keyword evidence="5" id="KW-0597">Phosphoprotein</keyword>
<dbReference type="PROSITE" id="PS00107">
    <property type="entry name" value="PROTEIN_KINASE_ATP"/>
    <property type="match status" value="1"/>
</dbReference>
<dbReference type="AlphaFoldDB" id="A0A977XVM5"/>
<evidence type="ECO:0000256" key="6">
    <source>
        <dbReference type="ARBA" id="ARBA00022679"/>
    </source>
</evidence>
<evidence type="ECO:0000256" key="19">
    <source>
        <dbReference type="PROSITE-ProRule" id="PRU10141"/>
    </source>
</evidence>
<dbReference type="GO" id="GO:0016020">
    <property type="term" value="C:membrane"/>
    <property type="evidence" value="ECO:0007669"/>
    <property type="project" value="UniProtKB-SubCell"/>
</dbReference>
<comment type="similarity">
    <text evidence="2">Belongs to the protein kinase superfamily. CAMK Ser/Thr protein kinase family. CaMK subfamily.</text>
</comment>
<name>A0A977XVM5_HEVBR</name>
<dbReference type="PANTHER" id="PTHR24349">
    <property type="entry name" value="SERINE/THREONINE-PROTEIN KINASE"/>
    <property type="match status" value="1"/>
</dbReference>
<dbReference type="SUPFAM" id="SSF47473">
    <property type="entry name" value="EF-hand"/>
    <property type="match status" value="1"/>
</dbReference>
<dbReference type="FunFam" id="3.30.200.20:FF:000004">
    <property type="entry name" value="Calcium-dependent protein kinase 1"/>
    <property type="match status" value="1"/>
</dbReference>
<keyword evidence="13 19" id="KW-0067">ATP-binding</keyword>
<evidence type="ECO:0000256" key="12">
    <source>
        <dbReference type="ARBA" id="ARBA00022837"/>
    </source>
</evidence>
<proteinExistence type="evidence at transcript level"/>
<evidence type="ECO:0000256" key="3">
    <source>
        <dbReference type="ARBA" id="ARBA00012513"/>
    </source>
</evidence>
<dbReference type="SMART" id="SM00054">
    <property type="entry name" value="EFh"/>
    <property type="match status" value="4"/>
</dbReference>
<feature type="domain" description="EF-hand" evidence="21">
    <location>
        <begin position="360"/>
        <end position="395"/>
    </location>
</feature>
<dbReference type="InterPro" id="IPR011992">
    <property type="entry name" value="EF-hand-dom_pair"/>
</dbReference>
<comment type="similarity">
    <text evidence="16">Belongs to the protein kinase superfamily. Ser/Thr protein kinase family. CDPK subfamily.</text>
</comment>
<comment type="catalytic activity">
    <reaction evidence="17">
        <text>L-threonyl-[protein] + ATP = O-phospho-L-threonyl-[protein] + ADP + H(+)</text>
        <dbReference type="Rhea" id="RHEA:46608"/>
        <dbReference type="Rhea" id="RHEA-COMP:11060"/>
        <dbReference type="Rhea" id="RHEA-COMP:11605"/>
        <dbReference type="ChEBI" id="CHEBI:15378"/>
        <dbReference type="ChEBI" id="CHEBI:30013"/>
        <dbReference type="ChEBI" id="CHEBI:30616"/>
        <dbReference type="ChEBI" id="CHEBI:61977"/>
        <dbReference type="ChEBI" id="CHEBI:456216"/>
        <dbReference type="EC" id="2.7.11.1"/>
    </reaction>
</comment>
<dbReference type="InterPro" id="IPR000719">
    <property type="entry name" value="Prot_kinase_dom"/>
</dbReference>